<evidence type="ECO:0000313" key="3">
    <source>
        <dbReference type="EMBL" id="SJL15712.1"/>
    </source>
</evidence>
<dbReference type="Proteomes" id="UP000219338">
    <property type="component" value="Unassembled WGS sequence"/>
</dbReference>
<feature type="transmembrane region" description="Helical" evidence="2">
    <location>
        <begin position="61"/>
        <end position="79"/>
    </location>
</feature>
<dbReference type="EMBL" id="FUEG01000030">
    <property type="protein sequence ID" value="SJL15712.1"/>
    <property type="molecule type" value="Genomic_DNA"/>
</dbReference>
<keyword evidence="2" id="KW-1133">Transmembrane helix</keyword>
<gene>
    <name evidence="3" type="ORF">ARMOST_19216</name>
</gene>
<feature type="transmembrane region" description="Helical" evidence="2">
    <location>
        <begin position="116"/>
        <end position="135"/>
    </location>
</feature>
<feature type="region of interest" description="Disordered" evidence="1">
    <location>
        <begin position="316"/>
        <end position="342"/>
    </location>
</feature>
<keyword evidence="4" id="KW-1185">Reference proteome</keyword>
<feature type="transmembrane region" description="Helical" evidence="2">
    <location>
        <begin position="30"/>
        <end position="54"/>
    </location>
</feature>
<evidence type="ECO:0000256" key="1">
    <source>
        <dbReference type="SAM" id="MobiDB-lite"/>
    </source>
</evidence>
<feature type="compositionally biased region" description="Basic and acidic residues" evidence="1">
    <location>
        <begin position="330"/>
        <end position="342"/>
    </location>
</feature>
<feature type="transmembrane region" description="Helical" evidence="2">
    <location>
        <begin position="226"/>
        <end position="249"/>
    </location>
</feature>
<proteinExistence type="predicted"/>
<protein>
    <submittedName>
        <fullName evidence="3">Uncharacterized protein</fullName>
    </submittedName>
</protein>
<feature type="transmembrane region" description="Helical" evidence="2">
    <location>
        <begin position="142"/>
        <end position="164"/>
    </location>
</feature>
<name>A0A284S3X6_ARMOS</name>
<evidence type="ECO:0000313" key="4">
    <source>
        <dbReference type="Proteomes" id="UP000219338"/>
    </source>
</evidence>
<dbReference type="OMA" id="VWNICYL"/>
<accession>A0A284S3X6</accession>
<dbReference type="OrthoDB" id="2905268at2759"/>
<keyword evidence="2" id="KW-0812">Transmembrane</keyword>
<feature type="transmembrane region" description="Helical" evidence="2">
    <location>
        <begin position="184"/>
        <end position="206"/>
    </location>
</feature>
<evidence type="ECO:0000256" key="2">
    <source>
        <dbReference type="SAM" id="Phobius"/>
    </source>
</evidence>
<keyword evidence="2" id="KW-0472">Membrane</keyword>
<sequence>MTGPPLSPAYAPPGESSHDLWVEKTNLNGMALALIAYGILLTMVLQCFQGLFVLRKEEKQWWIWIYVSAVSVLATIGIAGNQRFIQMTYIDDRNYPGGPNAFTLSFYAATSNLMSFIAYIILGWLADGLVLYRFFVIYDRNLWAVIGLTVIYLGDIGSGLGLAISTTRSQDTFWATTSVRLGIAFWSISAGLNIVFTFLIATRLLLIRRRANAVLGPSHGSHYTSVLAIVIESAALYSLWALIFLITYARNNPVQNILLPPLGQIEGIAPLLIILRVIRGRAWNSTTIAPSRYQAKSLYGPTETDHCEIPLKEIPASRGSTPTSLATGNFRRDTGRLTPLHE</sequence>
<dbReference type="AlphaFoldDB" id="A0A284S3X6"/>
<feature type="compositionally biased region" description="Polar residues" evidence="1">
    <location>
        <begin position="318"/>
        <end position="327"/>
    </location>
</feature>
<reference evidence="4" key="1">
    <citation type="journal article" date="2017" name="Nat. Ecol. Evol.">
        <title>Genome expansion and lineage-specific genetic innovations in the forest pathogenic fungi Armillaria.</title>
        <authorList>
            <person name="Sipos G."/>
            <person name="Prasanna A.N."/>
            <person name="Walter M.C."/>
            <person name="O'Connor E."/>
            <person name="Balint B."/>
            <person name="Krizsan K."/>
            <person name="Kiss B."/>
            <person name="Hess J."/>
            <person name="Varga T."/>
            <person name="Slot J."/>
            <person name="Riley R."/>
            <person name="Boka B."/>
            <person name="Rigling D."/>
            <person name="Barry K."/>
            <person name="Lee J."/>
            <person name="Mihaltcheva S."/>
            <person name="LaButti K."/>
            <person name="Lipzen A."/>
            <person name="Waldron R."/>
            <person name="Moloney N.M."/>
            <person name="Sperisen C."/>
            <person name="Kredics L."/>
            <person name="Vagvoelgyi C."/>
            <person name="Patrignani A."/>
            <person name="Fitzpatrick D."/>
            <person name="Nagy I."/>
            <person name="Doyle S."/>
            <person name="Anderson J.B."/>
            <person name="Grigoriev I.V."/>
            <person name="Gueldener U."/>
            <person name="Muensterkoetter M."/>
            <person name="Nagy L.G."/>
        </authorList>
    </citation>
    <scope>NUCLEOTIDE SEQUENCE [LARGE SCALE GENOMIC DNA]</scope>
    <source>
        <strain evidence="4">C18/9</strain>
    </source>
</reference>
<organism evidence="3 4">
    <name type="scientific">Armillaria ostoyae</name>
    <name type="common">Armillaria root rot fungus</name>
    <dbReference type="NCBI Taxonomy" id="47428"/>
    <lineage>
        <taxon>Eukaryota</taxon>
        <taxon>Fungi</taxon>
        <taxon>Dikarya</taxon>
        <taxon>Basidiomycota</taxon>
        <taxon>Agaricomycotina</taxon>
        <taxon>Agaricomycetes</taxon>
        <taxon>Agaricomycetidae</taxon>
        <taxon>Agaricales</taxon>
        <taxon>Marasmiineae</taxon>
        <taxon>Physalacriaceae</taxon>
        <taxon>Armillaria</taxon>
    </lineage>
</organism>